<accession>A0A1R4ECN6</accession>
<feature type="signal peptide" evidence="1">
    <location>
        <begin position="1"/>
        <end position="24"/>
    </location>
</feature>
<gene>
    <name evidence="2" type="ORF">A1019T_00190</name>
</gene>
<sequence length="115" mass="12331">MMKKSSTQLCWASVASLVCLTAQAMPTSEVIFEKGSNCGHYQGDLTSGELFLVEMAAAQQLVISTDGHVQTVTDSKGQVLEDKGGANYRYLSEYPGTHSIKMVGRAESTADFCVS</sequence>
<keyword evidence="3" id="KW-1185">Reference proteome</keyword>
<dbReference type="EMBL" id="FUGD01000037">
    <property type="protein sequence ID" value="SJM36230.1"/>
    <property type="molecule type" value="Genomic_DNA"/>
</dbReference>
<protein>
    <recommendedName>
        <fullName evidence="4">Lysozyme inhibitor</fullName>
    </recommendedName>
</protein>
<evidence type="ECO:0008006" key="4">
    <source>
        <dbReference type="Google" id="ProtNLM"/>
    </source>
</evidence>
<evidence type="ECO:0000313" key="2">
    <source>
        <dbReference type="EMBL" id="SJM36230.1"/>
    </source>
</evidence>
<dbReference type="Proteomes" id="UP000188169">
    <property type="component" value="Unassembled WGS sequence"/>
</dbReference>
<reference evidence="3" key="1">
    <citation type="submission" date="2017-02" db="EMBL/GenBank/DDBJ databases">
        <authorList>
            <person name="Mornico D."/>
        </authorList>
    </citation>
    <scope>NUCLEOTIDE SEQUENCE [LARGE SCALE GENOMIC DNA]</scope>
</reference>
<feature type="chain" id="PRO_5012028905" description="Lysozyme inhibitor" evidence="1">
    <location>
        <begin position="25"/>
        <end position="115"/>
    </location>
</feature>
<dbReference type="RefSeq" id="WP_077447641.1">
    <property type="nucleotide sequence ID" value="NZ_FUGD01000037.1"/>
</dbReference>
<dbReference type="OrthoDB" id="6658465at2"/>
<evidence type="ECO:0000313" key="3">
    <source>
        <dbReference type="Proteomes" id="UP000188169"/>
    </source>
</evidence>
<name>A0A1R4ECN6_9GAMM</name>
<dbReference type="STRING" id="1945520.A1019T_00190"/>
<evidence type="ECO:0000256" key="1">
    <source>
        <dbReference type="SAM" id="SignalP"/>
    </source>
</evidence>
<dbReference type="AlphaFoldDB" id="A0A1R4ECN6"/>
<organism evidence="2 3">
    <name type="scientific">Psychrobacter pasteurii</name>
    <dbReference type="NCBI Taxonomy" id="1945520"/>
    <lineage>
        <taxon>Bacteria</taxon>
        <taxon>Pseudomonadati</taxon>
        <taxon>Pseudomonadota</taxon>
        <taxon>Gammaproteobacteria</taxon>
        <taxon>Moraxellales</taxon>
        <taxon>Moraxellaceae</taxon>
        <taxon>Psychrobacter</taxon>
    </lineage>
</organism>
<proteinExistence type="predicted"/>
<keyword evidence="1" id="KW-0732">Signal</keyword>